<evidence type="ECO:0000313" key="8">
    <source>
        <dbReference type="Proteomes" id="UP000249390"/>
    </source>
</evidence>
<name>A0A328E3Y5_9ASTE</name>
<comment type="similarity">
    <text evidence="2">Belongs to the JARID1 histone demethylase family.</text>
</comment>
<dbReference type="GO" id="GO:0000785">
    <property type="term" value="C:chromatin"/>
    <property type="evidence" value="ECO:0007669"/>
    <property type="project" value="TreeGrafter"/>
</dbReference>
<dbReference type="PROSITE" id="PS51184">
    <property type="entry name" value="JMJC"/>
    <property type="match status" value="1"/>
</dbReference>
<feature type="region of interest" description="Disordered" evidence="5">
    <location>
        <begin position="397"/>
        <end position="422"/>
    </location>
</feature>
<organism evidence="7 8">
    <name type="scientific">Cuscuta australis</name>
    <dbReference type="NCBI Taxonomy" id="267555"/>
    <lineage>
        <taxon>Eukaryota</taxon>
        <taxon>Viridiplantae</taxon>
        <taxon>Streptophyta</taxon>
        <taxon>Embryophyta</taxon>
        <taxon>Tracheophyta</taxon>
        <taxon>Spermatophyta</taxon>
        <taxon>Magnoliopsida</taxon>
        <taxon>eudicotyledons</taxon>
        <taxon>Gunneridae</taxon>
        <taxon>Pentapetalae</taxon>
        <taxon>asterids</taxon>
        <taxon>lamiids</taxon>
        <taxon>Solanales</taxon>
        <taxon>Convolvulaceae</taxon>
        <taxon>Cuscuteae</taxon>
        <taxon>Cuscuta</taxon>
        <taxon>Cuscuta subgen. Grammica</taxon>
        <taxon>Cuscuta sect. Cleistogrammica</taxon>
    </lineage>
</organism>
<dbReference type="EMBL" id="NQVE01000050">
    <property type="protein sequence ID" value="RAL51319.1"/>
    <property type="molecule type" value="Genomic_DNA"/>
</dbReference>
<dbReference type="InterPro" id="IPR003347">
    <property type="entry name" value="JmjC_dom"/>
</dbReference>
<dbReference type="Gene3D" id="2.60.120.650">
    <property type="entry name" value="Cupin"/>
    <property type="match status" value="1"/>
</dbReference>
<dbReference type="InterPro" id="IPR045109">
    <property type="entry name" value="LSDs-like"/>
</dbReference>
<dbReference type="GO" id="GO:0032454">
    <property type="term" value="F:histone H3K9 demethylase activity"/>
    <property type="evidence" value="ECO:0007669"/>
    <property type="project" value="InterPro"/>
</dbReference>
<dbReference type="PANTHER" id="PTHR12549:SF11">
    <property type="entry name" value="LYSINE-SPECIFIC DEMETHYLASE JMJ25"/>
    <property type="match status" value="1"/>
</dbReference>
<feature type="region of interest" description="Disordered" evidence="5">
    <location>
        <begin position="167"/>
        <end position="212"/>
    </location>
</feature>
<evidence type="ECO:0000256" key="3">
    <source>
        <dbReference type="ARBA" id="ARBA00022723"/>
    </source>
</evidence>
<proteinExistence type="inferred from homology"/>
<dbReference type="GO" id="GO:0006357">
    <property type="term" value="P:regulation of transcription by RNA polymerase II"/>
    <property type="evidence" value="ECO:0007669"/>
    <property type="project" value="TreeGrafter"/>
</dbReference>
<sequence>MLMLVKQVIINIHEFFKGYSKGRFDSCMWPEMLILKDYPPSTEFEKVLPRHGLEFIHTLPFKEYTHHSLGPLNLATALPGQSLKPDLGPMTYIAYGTTQELGRGDSVTKLHCDMSDVVNILTHNAKVSITHDQQREIDKLKLKHYAQDQREIFRVNQAYQSAEKDLHAGSSSNGVGKKHGSVESSGLPQQDNYGVDAGLVKPESPRVSEKTSKDSNIVDGCIIGNAGTSSSSHSKLLEVADGGALWDIFRREDVPKLSEYLKRHFKEFRHIHCNPVPQVVHPIHDQTMYLSLEHKRKLKEEYGIEPWTFVQKLGDAVFIPAGCPYQVRNLKSCIKVALSFVSPENVGDFIRLTEEFRLLPPNHEVKDDNKLEVKKMILYAINQALEVLGIRSFGHSNMNTKQRHEDQRNPRNPENSCTQDSI</sequence>
<evidence type="ECO:0000259" key="6">
    <source>
        <dbReference type="PROSITE" id="PS51184"/>
    </source>
</evidence>
<dbReference type="AlphaFoldDB" id="A0A328E3Y5"/>
<dbReference type="GO" id="GO:0000118">
    <property type="term" value="C:histone deacetylase complex"/>
    <property type="evidence" value="ECO:0007669"/>
    <property type="project" value="TreeGrafter"/>
</dbReference>
<feature type="compositionally biased region" description="Basic and acidic residues" evidence="5">
    <location>
        <begin position="203"/>
        <end position="212"/>
    </location>
</feature>
<comment type="caution">
    <text evidence="7">The sequence shown here is derived from an EMBL/GenBank/DDBJ whole genome shotgun (WGS) entry which is preliminary data.</text>
</comment>
<evidence type="ECO:0000256" key="5">
    <source>
        <dbReference type="SAM" id="MobiDB-lite"/>
    </source>
</evidence>
<keyword evidence="4" id="KW-0539">Nucleus</keyword>
<comment type="subcellular location">
    <subcellularLocation>
        <location evidence="1">Nucleus</location>
    </subcellularLocation>
</comment>
<dbReference type="GO" id="GO:0003712">
    <property type="term" value="F:transcription coregulator activity"/>
    <property type="evidence" value="ECO:0007669"/>
    <property type="project" value="TreeGrafter"/>
</dbReference>
<dbReference type="SUPFAM" id="SSF51197">
    <property type="entry name" value="Clavaminate synthase-like"/>
    <property type="match status" value="1"/>
</dbReference>
<dbReference type="GO" id="GO:0031490">
    <property type="term" value="F:chromatin DNA binding"/>
    <property type="evidence" value="ECO:0007669"/>
    <property type="project" value="TreeGrafter"/>
</dbReference>
<dbReference type="SMART" id="SM00558">
    <property type="entry name" value="JmjC"/>
    <property type="match status" value="1"/>
</dbReference>
<protein>
    <recommendedName>
        <fullName evidence="6">JmjC domain-containing protein</fullName>
    </recommendedName>
</protein>
<evidence type="ECO:0000256" key="1">
    <source>
        <dbReference type="ARBA" id="ARBA00004123"/>
    </source>
</evidence>
<evidence type="ECO:0000313" key="7">
    <source>
        <dbReference type="EMBL" id="RAL51319.1"/>
    </source>
</evidence>
<feature type="compositionally biased region" description="Polar residues" evidence="5">
    <location>
        <begin position="412"/>
        <end position="422"/>
    </location>
</feature>
<evidence type="ECO:0000256" key="4">
    <source>
        <dbReference type="ARBA" id="ARBA00023242"/>
    </source>
</evidence>
<gene>
    <name evidence="7" type="ORF">DM860_010821</name>
</gene>
<feature type="compositionally biased region" description="Basic and acidic residues" evidence="5">
    <location>
        <begin position="402"/>
        <end position="411"/>
    </location>
</feature>
<keyword evidence="3" id="KW-0479">Metal-binding</keyword>
<keyword evidence="8" id="KW-1185">Reference proteome</keyword>
<dbReference type="Pfam" id="PF02373">
    <property type="entry name" value="JmjC"/>
    <property type="match status" value="1"/>
</dbReference>
<dbReference type="Proteomes" id="UP000249390">
    <property type="component" value="Unassembled WGS sequence"/>
</dbReference>
<feature type="compositionally biased region" description="Polar residues" evidence="5">
    <location>
        <begin position="182"/>
        <end position="192"/>
    </location>
</feature>
<dbReference type="PANTHER" id="PTHR12549">
    <property type="entry name" value="JMJC DOMAIN-CONTAINING HISTONE DEMETHYLATION PROTEIN"/>
    <property type="match status" value="1"/>
</dbReference>
<feature type="domain" description="JmjC" evidence="6">
    <location>
        <begin position="67"/>
        <end position="357"/>
    </location>
</feature>
<dbReference type="GO" id="GO:0046872">
    <property type="term" value="F:metal ion binding"/>
    <property type="evidence" value="ECO:0007669"/>
    <property type="project" value="UniProtKB-KW"/>
</dbReference>
<evidence type="ECO:0000256" key="2">
    <source>
        <dbReference type="ARBA" id="ARBA00006801"/>
    </source>
</evidence>
<accession>A0A328E3Y5</accession>
<reference evidence="7 8" key="1">
    <citation type="submission" date="2018-06" db="EMBL/GenBank/DDBJ databases">
        <title>The Genome of Cuscuta australis (Dodder) Provides Insight into the Evolution of Plant Parasitism.</title>
        <authorList>
            <person name="Liu H."/>
        </authorList>
    </citation>
    <scope>NUCLEOTIDE SEQUENCE [LARGE SCALE GENOMIC DNA]</scope>
    <source>
        <strain evidence="8">cv. Yunnan</strain>
        <tissue evidence="7">Vines</tissue>
    </source>
</reference>